<name>M4EHD6_BRACM</name>
<dbReference type="STRING" id="51351.M4EHD6"/>
<protein>
    <submittedName>
        <fullName evidence="1">Uncharacterized protein</fullName>
    </submittedName>
</protein>
<dbReference type="Proteomes" id="UP000011750">
    <property type="component" value="Chromosome A04"/>
</dbReference>
<sequence length="136" mass="15046">MFDWNFPFDFSRAVSSAGYAVIEIGGDKCAFENKIKSHCFDEAIEYLTLLQLQVQTLAVMNGLGLNPQRQPPVLPPTQTRINGTLEQGLNFGTLLGASHSLVNHEDDSKSRSLLSTVYHKGLGTRRVLVILRVLTT</sequence>
<proteinExistence type="predicted"/>
<dbReference type="HOGENOM" id="CLU_1878339_0_0_1"/>
<reference evidence="1" key="3">
    <citation type="submission" date="2023-03" db="UniProtKB">
        <authorList>
            <consortium name="EnsemblPlants"/>
        </authorList>
    </citation>
    <scope>IDENTIFICATION</scope>
    <source>
        <strain evidence="1">cv. Chiifu-401-42</strain>
    </source>
</reference>
<dbReference type="EnsemblPlants" id="Bra028201.1">
    <property type="protein sequence ID" value="Bra028201.1-P"/>
    <property type="gene ID" value="Bra028201"/>
</dbReference>
<accession>M4EHD6</accession>
<reference evidence="1 2" key="2">
    <citation type="journal article" date="2018" name="Hortic Res">
        <title>Improved Brassica rapa reference genome by single-molecule sequencing and chromosome conformation capture technologies.</title>
        <authorList>
            <person name="Zhang L."/>
            <person name="Cai X."/>
            <person name="Wu J."/>
            <person name="Liu M."/>
            <person name="Grob S."/>
            <person name="Cheng F."/>
            <person name="Liang J."/>
            <person name="Cai C."/>
            <person name="Liu Z."/>
            <person name="Liu B."/>
            <person name="Wang F."/>
            <person name="Li S."/>
            <person name="Liu F."/>
            <person name="Li X."/>
            <person name="Cheng L."/>
            <person name="Yang W."/>
            <person name="Li M.H."/>
            <person name="Grossniklaus U."/>
            <person name="Zheng H."/>
            <person name="Wang X."/>
        </authorList>
    </citation>
    <scope>NUCLEOTIDE SEQUENCE [LARGE SCALE GENOMIC DNA]</scope>
    <source>
        <strain evidence="1 2">cv. Chiifu-401-42</strain>
    </source>
</reference>
<evidence type="ECO:0000313" key="1">
    <source>
        <dbReference type="EnsemblPlants" id="Bra028201.1-P"/>
    </source>
</evidence>
<dbReference type="InParanoid" id="M4EHD6"/>
<keyword evidence="2" id="KW-1185">Reference proteome</keyword>
<evidence type="ECO:0000313" key="2">
    <source>
        <dbReference type="Proteomes" id="UP000011750"/>
    </source>
</evidence>
<reference evidence="1 2" key="1">
    <citation type="journal article" date="2011" name="Nat. Genet.">
        <title>The genome of the mesopolyploid crop species Brassica rapa.</title>
        <authorList>
            <consortium name="Brassica rapa Genome Sequencing Project Consortium"/>
            <person name="Wang X."/>
            <person name="Wang H."/>
            <person name="Wang J."/>
            <person name="Sun R."/>
            <person name="Wu J."/>
            <person name="Liu S."/>
            <person name="Bai Y."/>
            <person name="Mun J.H."/>
            <person name="Bancroft I."/>
            <person name="Cheng F."/>
            <person name="Huang S."/>
            <person name="Li X."/>
            <person name="Hua W."/>
            <person name="Wang J."/>
            <person name="Wang X."/>
            <person name="Freeling M."/>
            <person name="Pires J.C."/>
            <person name="Paterson A.H."/>
            <person name="Chalhoub B."/>
            <person name="Wang B."/>
            <person name="Hayward A."/>
            <person name="Sharpe A.G."/>
            <person name="Park B.S."/>
            <person name="Weisshaar B."/>
            <person name="Liu B."/>
            <person name="Li B."/>
            <person name="Liu B."/>
            <person name="Tong C."/>
            <person name="Song C."/>
            <person name="Duran C."/>
            <person name="Peng C."/>
            <person name="Geng C."/>
            <person name="Koh C."/>
            <person name="Lin C."/>
            <person name="Edwards D."/>
            <person name="Mu D."/>
            <person name="Shen D."/>
            <person name="Soumpourou E."/>
            <person name="Li F."/>
            <person name="Fraser F."/>
            <person name="Conant G."/>
            <person name="Lassalle G."/>
            <person name="King G.J."/>
            <person name="Bonnema G."/>
            <person name="Tang H."/>
            <person name="Wang H."/>
            <person name="Belcram H."/>
            <person name="Zhou H."/>
            <person name="Hirakawa H."/>
            <person name="Abe H."/>
            <person name="Guo H."/>
            <person name="Wang H."/>
            <person name="Jin H."/>
            <person name="Parkin I.A."/>
            <person name="Batley J."/>
            <person name="Kim J.S."/>
            <person name="Just J."/>
            <person name="Li J."/>
            <person name="Xu J."/>
            <person name="Deng J."/>
            <person name="Kim J.A."/>
            <person name="Li J."/>
            <person name="Yu J."/>
            <person name="Meng J."/>
            <person name="Wang J."/>
            <person name="Min J."/>
            <person name="Poulain J."/>
            <person name="Wang J."/>
            <person name="Hatakeyama K."/>
            <person name="Wu K."/>
            <person name="Wang L."/>
            <person name="Fang L."/>
            <person name="Trick M."/>
            <person name="Links M.G."/>
            <person name="Zhao M."/>
            <person name="Jin M."/>
            <person name="Ramchiary N."/>
            <person name="Drou N."/>
            <person name="Berkman P.J."/>
            <person name="Cai Q."/>
            <person name="Huang Q."/>
            <person name="Li R."/>
            <person name="Tabata S."/>
            <person name="Cheng S."/>
            <person name="Zhang S."/>
            <person name="Zhang S."/>
            <person name="Huang S."/>
            <person name="Sato S."/>
            <person name="Sun S."/>
            <person name="Kwon S.J."/>
            <person name="Choi S.R."/>
            <person name="Lee T.H."/>
            <person name="Fan W."/>
            <person name="Zhao X."/>
            <person name="Tan X."/>
            <person name="Xu X."/>
            <person name="Wang Y."/>
            <person name="Qiu Y."/>
            <person name="Yin Y."/>
            <person name="Li Y."/>
            <person name="Du Y."/>
            <person name="Liao Y."/>
            <person name="Lim Y."/>
            <person name="Narusaka Y."/>
            <person name="Wang Y."/>
            <person name="Wang Z."/>
            <person name="Li Z."/>
            <person name="Wang Z."/>
            <person name="Xiong Z."/>
            <person name="Zhang Z."/>
        </authorList>
    </citation>
    <scope>NUCLEOTIDE SEQUENCE [LARGE SCALE GENOMIC DNA]</scope>
    <source>
        <strain evidence="1 2">cv. Chiifu-401-42</strain>
    </source>
</reference>
<dbReference type="AlphaFoldDB" id="M4EHD6"/>
<organism evidence="1 2">
    <name type="scientific">Brassica campestris</name>
    <name type="common">Field mustard</name>
    <dbReference type="NCBI Taxonomy" id="3711"/>
    <lineage>
        <taxon>Eukaryota</taxon>
        <taxon>Viridiplantae</taxon>
        <taxon>Streptophyta</taxon>
        <taxon>Embryophyta</taxon>
        <taxon>Tracheophyta</taxon>
        <taxon>Spermatophyta</taxon>
        <taxon>Magnoliopsida</taxon>
        <taxon>eudicotyledons</taxon>
        <taxon>Gunneridae</taxon>
        <taxon>Pentapetalae</taxon>
        <taxon>rosids</taxon>
        <taxon>malvids</taxon>
        <taxon>Brassicales</taxon>
        <taxon>Brassicaceae</taxon>
        <taxon>Brassiceae</taxon>
        <taxon>Brassica</taxon>
    </lineage>
</organism>
<dbReference type="Gramene" id="Bra028201.1">
    <property type="protein sequence ID" value="Bra028201.1-P"/>
    <property type="gene ID" value="Bra028201"/>
</dbReference>